<comment type="caution">
    <text evidence="3">The sequence shown here is derived from an EMBL/GenBank/DDBJ whole genome shotgun (WGS) entry which is preliminary data.</text>
</comment>
<sequence length="223" mass="24736">MHSSLSFSLVLCFIVTNLHCFALSSTNNEDGILAQSPEAPEQSFLQKHAAFFDRNHDGIIYPKETFEGLRAIGLGVLLSTVGANFINLGLSQITRPGKAPSPLLPIEIQNIQLGKHGSDSGTYNTEGGFVSSKFEEIFSKHAKKNPNALTYDELLEFVKSNRVPKDYKGWLASYVEWKILHVAAKEKDGTLTKETIRGVYDGSLFQQLEKKNSGKKINEITFI</sequence>
<dbReference type="Gene3D" id="1.10.238.10">
    <property type="entry name" value="EF-hand"/>
    <property type="match status" value="1"/>
</dbReference>
<organism evidence="3 4">
    <name type="scientific">Lupinus albus</name>
    <name type="common">White lupine</name>
    <name type="synonym">Lupinus termis</name>
    <dbReference type="NCBI Taxonomy" id="3870"/>
    <lineage>
        <taxon>Eukaryota</taxon>
        <taxon>Viridiplantae</taxon>
        <taxon>Streptophyta</taxon>
        <taxon>Embryophyta</taxon>
        <taxon>Tracheophyta</taxon>
        <taxon>Spermatophyta</taxon>
        <taxon>Magnoliopsida</taxon>
        <taxon>eudicotyledons</taxon>
        <taxon>Gunneridae</taxon>
        <taxon>Pentapetalae</taxon>
        <taxon>rosids</taxon>
        <taxon>fabids</taxon>
        <taxon>Fabales</taxon>
        <taxon>Fabaceae</taxon>
        <taxon>Papilionoideae</taxon>
        <taxon>50 kb inversion clade</taxon>
        <taxon>genistoids sensu lato</taxon>
        <taxon>core genistoids</taxon>
        <taxon>Genisteae</taxon>
        <taxon>Lupinus</taxon>
    </lineage>
</organism>
<feature type="chain" id="PRO_5025348330" evidence="2">
    <location>
        <begin position="21"/>
        <end position="223"/>
    </location>
</feature>
<dbReference type="Pfam" id="PF05042">
    <property type="entry name" value="Caleosin"/>
    <property type="match status" value="1"/>
</dbReference>
<dbReference type="InterPro" id="IPR007736">
    <property type="entry name" value="Caleosin-related"/>
</dbReference>
<dbReference type="EMBL" id="WOCE01000010">
    <property type="protein sequence ID" value="KAE9605304.1"/>
    <property type="molecule type" value="Genomic_DNA"/>
</dbReference>
<dbReference type="OrthoDB" id="640742at2759"/>
<protein>
    <submittedName>
        <fullName evidence="3">Putative plant seed peroxygenase</fullName>
    </submittedName>
</protein>
<dbReference type="PANTHER" id="PTHR31495">
    <property type="entry name" value="PEROXYGENASE 3-RELATED"/>
    <property type="match status" value="1"/>
</dbReference>
<dbReference type="SUPFAM" id="SSF47473">
    <property type="entry name" value="EF-hand"/>
    <property type="match status" value="1"/>
</dbReference>
<evidence type="ECO:0000313" key="3">
    <source>
        <dbReference type="EMBL" id="KAE9605304.1"/>
    </source>
</evidence>
<evidence type="ECO:0000256" key="2">
    <source>
        <dbReference type="SAM" id="SignalP"/>
    </source>
</evidence>
<evidence type="ECO:0000256" key="1">
    <source>
        <dbReference type="ARBA" id="ARBA00006765"/>
    </source>
</evidence>
<proteinExistence type="inferred from homology"/>
<evidence type="ECO:0000313" key="4">
    <source>
        <dbReference type="Proteomes" id="UP000447434"/>
    </source>
</evidence>
<keyword evidence="2" id="KW-0732">Signal</keyword>
<dbReference type="Proteomes" id="UP000447434">
    <property type="component" value="Chromosome 10"/>
</dbReference>
<comment type="similarity">
    <text evidence="1">Belongs to the caleosin family.</text>
</comment>
<dbReference type="GO" id="GO:0005509">
    <property type="term" value="F:calcium ion binding"/>
    <property type="evidence" value="ECO:0007669"/>
    <property type="project" value="TreeGrafter"/>
</dbReference>
<keyword evidence="4" id="KW-1185">Reference proteome</keyword>
<reference evidence="4" key="1">
    <citation type="journal article" date="2020" name="Nat. Commun.">
        <title>Genome sequence of the cluster root forming white lupin.</title>
        <authorList>
            <person name="Hufnagel B."/>
            <person name="Marques A."/>
            <person name="Soriano A."/>
            <person name="Marques L."/>
            <person name="Divol F."/>
            <person name="Doumas P."/>
            <person name="Sallet E."/>
            <person name="Mancinotti D."/>
            <person name="Carrere S."/>
            <person name="Marande W."/>
            <person name="Arribat S."/>
            <person name="Keller J."/>
            <person name="Huneau C."/>
            <person name="Blein T."/>
            <person name="Aime D."/>
            <person name="Laguerre M."/>
            <person name="Taylor J."/>
            <person name="Schubert V."/>
            <person name="Nelson M."/>
            <person name="Geu-Flores F."/>
            <person name="Crespi M."/>
            <person name="Gallardo-Guerrero K."/>
            <person name="Delaux P.-M."/>
            <person name="Salse J."/>
            <person name="Berges H."/>
            <person name="Guyot R."/>
            <person name="Gouzy J."/>
            <person name="Peret B."/>
        </authorList>
    </citation>
    <scope>NUCLEOTIDE SEQUENCE [LARGE SCALE GENOMIC DNA]</scope>
    <source>
        <strain evidence="4">cv. Amiga</strain>
    </source>
</reference>
<gene>
    <name evidence="3" type="ORF">Lalb_Chr10g0095871</name>
</gene>
<accession>A0A6A4PVL3</accession>
<dbReference type="PANTHER" id="PTHR31495:SF15">
    <property type="entry name" value="CALEOSIN"/>
    <property type="match status" value="1"/>
</dbReference>
<dbReference type="AlphaFoldDB" id="A0A6A4PVL3"/>
<dbReference type="GO" id="GO:0004497">
    <property type="term" value="F:monooxygenase activity"/>
    <property type="evidence" value="ECO:0007669"/>
    <property type="project" value="TreeGrafter"/>
</dbReference>
<dbReference type="InterPro" id="IPR011992">
    <property type="entry name" value="EF-hand-dom_pair"/>
</dbReference>
<feature type="signal peptide" evidence="2">
    <location>
        <begin position="1"/>
        <end position="20"/>
    </location>
</feature>
<name>A0A6A4PVL3_LUPAL</name>